<dbReference type="Proteomes" id="UP000235145">
    <property type="component" value="Unassembled WGS sequence"/>
</dbReference>
<accession>A0A9R1XB35</accession>
<dbReference type="EMBL" id="NBSK02000005">
    <property type="protein sequence ID" value="KAJ0205764.1"/>
    <property type="molecule type" value="Genomic_DNA"/>
</dbReference>
<reference evidence="2 3" key="1">
    <citation type="journal article" date="2017" name="Nat. Commun.">
        <title>Genome assembly with in vitro proximity ligation data and whole-genome triplication in lettuce.</title>
        <authorList>
            <person name="Reyes-Chin-Wo S."/>
            <person name="Wang Z."/>
            <person name="Yang X."/>
            <person name="Kozik A."/>
            <person name="Arikit S."/>
            <person name="Song C."/>
            <person name="Xia L."/>
            <person name="Froenicke L."/>
            <person name="Lavelle D.O."/>
            <person name="Truco M.J."/>
            <person name="Xia R."/>
            <person name="Zhu S."/>
            <person name="Xu C."/>
            <person name="Xu H."/>
            <person name="Xu X."/>
            <person name="Cox K."/>
            <person name="Korf I."/>
            <person name="Meyers B.C."/>
            <person name="Michelmore R.W."/>
        </authorList>
    </citation>
    <scope>NUCLEOTIDE SEQUENCE [LARGE SCALE GENOMIC DNA]</scope>
    <source>
        <strain evidence="3">cv. Salinas</strain>
        <tissue evidence="2">Seedlings</tissue>
    </source>
</reference>
<feature type="region of interest" description="Disordered" evidence="1">
    <location>
        <begin position="262"/>
        <end position="406"/>
    </location>
</feature>
<evidence type="ECO:0000256" key="1">
    <source>
        <dbReference type="SAM" id="MobiDB-lite"/>
    </source>
</evidence>
<sequence length="424" mass="48334">MCSPGALLSVIQGLNTIQKDCVKQMGFGALLKMKMNEVPGALSCYVVEKFDPINMKIILREGVEIDVSRESGKNSFQNFHFEKKMIKVMTNGLNNLKTKKMIRLHEIKMNIVASDNADMNFHMNFIALLINSLIESSSLGKANTYTFNYIMKNTNISNTNWYSYLLNCLVKTKLSFDPSNPTSNFVRPSAFLVLLYVYMVNCSVVNAKRKQPVICHWTSEKMKLRAIYQKEILKEFATGHFNEEFDYEQMILMKSRKFNKNVEEDKGNDDDDDDDDDEDDEDKDNDDDDYDNEDNDDSCDNVKDKENNEQENNGVEGRNENEIEKTNERVGNVDEGDTREGVEGNNLDGNNAREKNVQGEGVEDKNLDGKNVGEEKQNVQERGVEAKKLDEKNTSEEKQNIRSMSRTSVGMQLDACCSSGCVEW</sequence>
<feature type="compositionally biased region" description="Acidic residues" evidence="1">
    <location>
        <begin position="266"/>
        <end position="299"/>
    </location>
</feature>
<comment type="caution">
    <text evidence="2">The sequence shown here is derived from an EMBL/GenBank/DDBJ whole genome shotgun (WGS) entry which is preliminary data.</text>
</comment>
<protein>
    <submittedName>
        <fullName evidence="2">Uncharacterized protein</fullName>
    </submittedName>
</protein>
<organism evidence="2 3">
    <name type="scientific">Lactuca sativa</name>
    <name type="common">Garden lettuce</name>
    <dbReference type="NCBI Taxonomy" id="4236"/>
    <lineage>
        <taxon>Eukaryota</taxon>
        <taxon>Viridiplantae</taxon>
        <taxon>Streptophyta</taxon>
        <taxon>Embryophyta</taxon>
        <taxon>Tracheophyta</taxon>
        <taxon>Spermatophyta</taxon>
        <taxon>Magnoliopsida</taxon>
        <taxon>eudicotyledons</taxon>
        <taxon>Gunneridae</taxon>
        <taxon>Pentapetalae</taxon>
        <taxon>asterids</taxon>
        <taxon>campanulids</taxon>
        <taxon>Asterales</taxon>
        <taxon>Asteraceae</taxon>
        <taxon>Cichorioideae</taxon>
        <taxon>Cichorieae</taxon>
        <taxon>Lactucinae</taxon>
        <taxon>Lactuca</taxon>
    </lineage>
</organism>
<dbReference type="AlphaFoldDB" id="A0A9R1XB35"/>
<evidence type="ECO:0000313" key="3">
    <source>
        <dbReference type="Proteomes" id="UP000235145"/>
    </source>
</evidence>
<proteinExistence type="predicted"/>
<name>A0A9R1XB35_LACSA</name>
<feature type="compositionally biased region" description="Basic and acidic residues" evidence="1">
    <location>
        <begin position="351"/>
        <end position="400"/>
    </location>
</feature>
<dbReference type="InterPro" id="IPR016024">
    <property type="entry name" value="ARM-type_fold"/>
</dbReference>
<dbReference type="SUPFAM" id="SSF48371">
    <property type="entry name" value="ARM repeat"/>
    <property type="match status" value="1"/>
</dbReference>
<keyword evidence="3" id="KW-1185">Reference proteome</keyword>
<feature type="compositionally biased region" description="Basic and acidic residues" evidence="1">
    <location>
        <begin position="317"/>
        <end position="342"/>
    </location>
</feature>
<evidence type="ECO:0000313" key="2">
    <source>
        <dbReference type="EMBL" id="KAJ0205764.1"/>
    </source>
</evidence>
<dbReference type="PANTHER" id="PTHR34835:SF90">
    <property type="entry name" value="AMINOTRANSFERASE-LIKE PLANT MOBILE DOMAIN-CONTAINING PROTEIN"/>
    <property type="match status" value="1"/>
</dbReference>
<gene>
    <name evidence="2" type="ORF">LSAT_V11C500272320</name>
</gene>
<dbReference type="PANTHER" id="PTHR34835">
    <property type="entry name" value="OS07G0283600 PROTEIN-RELATED"/>
    <property type="match status" value="1"/>
</dbReference>